<evidence type="ECO:0000256" key="4">
    <source>
        <dbReference type="ARBA" id="ARBA00022989"/>
    </source>
</evidence>
<accession>A0A482VEB7</accession>
<dbReference type="GO" id="GO:0012505">
    <property type="term" value="C:endomembrane system"/>
    <property type="evidence" value="ECO:0007669"/>
    <property type="project" value="TreeGrafter"/>
</dbReference>
<evidence type="ECO:0000256" key="13">
    <source>
        <dbReference type="ARBA" id="ARBA00045827"/>
    </source>
</evidence>
<comment type="similarity">
    <text evidence="2">Belongs to the CLPTM1 family.</text>
</comment>
<comment type="caution">
    <text evidence="16">The sequence shown here is derived from an EMBL/GenBank/DDBJ whole genome shotgun (WGS) entry which is preliminary data.</text>
</comment>
<evidence type="ECO:0000313" key="16">
    <source>
        <dbReference type="EMBL" id="RZB62223.1"/>
    </source>
</evidence>
<dbReference type="GO" id="GO:0016020">
    <property type="term" value="C:membrane"/>
    <property type="evidence" value="ECO:0007669"/>
    <property type="project" value="UniProtKB-SubCell"/>
</dbReference>
<comment type="catalytic activity">
    <reaction evidence="8">
        <text>a 1,2-diacyl-sn-glycero-3-phospho-(1D-myo-inositol)(in) = a 1,2-diacyl-sn-glycero-3-phospho-(1D-myo-inositol)(out)</text>
        <dbReference type="Rhea" id="RHEA:38691"/>
        <dbReference type="ChEBI" id="CHEBI:57880"/>
    </reaction>
</comment>
<sequence>MKFSLSFVLVGLFLAFILHSIWNLIGIFRVPSCVKGDTCYISLLNSNPNLDLFVFISDNSRSRNFELVLNIDKFDYNNKLEKEIQLELSKTTRNNGSLFIHTVIIPSNSRNKHLTLNELMNLPDASYLKYSLTKYAVPASASFNLLKEEAKRQTVKPTTHLRTKFSIIMCTDKFEISASNIPMEIIRFLRINHKKQFFPIIQPDMMQMRLRDLEEITMDKKNTKFLFTYTPVSVGKIRFVAQIDATLHQFVALGFTEKDLDEVKGVFADTNLYLLCATVLIGSIHLLLDFLSFKNDVKFWKTQTSMAGLSTSSVLWRAFSQTVIFLYLLDEGTSLLVLVPSGVATIIEVNYSFILH</sequence>
<dbReference type="Pfam" id="PF05602">
    <property type="entry name" value="CLPTM1"/>
    <property type="match status" value="1"/>
</dbReference>
<evidence type="ECO:0000256" key="5">
    <source>
        <dbReference type="ARBA" id="ARBA00023136"/>
    </source>
</evidence>
<dbReference type="EMBL" id="QDEB01109808">
    <property type="protein sequence ID" value="RZB62223.1"/>
    <property type="molecule type" value="Genomic_DNA"/>
</dbReference>
<feature type="transmembrane region" description="Helical" evidence="15">
    <location>
        <begin position="272"/>
        <end position="293"/>
    </location>
</feature>
<evidence type="ECO:0000256" key="14">
    <source>
        <dbReference type="ARBA" id="ARBA00093208"/>
    </source>
</evidence>
<dbReference type="PANTHER" id="PTHR21347:SF0">
    <property type="entry name" value="LIPID SCRAMBLASE CLPTM1L"/>
    <property type="match status" value="1"/>
</dbReference>
<evidence type="ECO:0000256" key="15">
    <source>
        <dbReference type="SAM" id="Phobius"/>
    </source>
</evidence>
<evidence type="ECO:0000256" key="8">
    <source>
        <dbReference type="ARBA" id="ARBA00035895"/>
    </source>
</evidence>
<organism evidence="16 17">
    <name type="scientific">Asbolus verrucosus</name>
    <name type="common">Desert ironclad beetle</name>
    <dbReference type="NCBI Taxonomy" id="1661398"/>
    <lineage>
        <taxon>Eukaryota</taxon>
        <taxon>Metazoa</taxon>
        <taxon>Ecdysozoa</taxon>
        <taxon>Arthropoda</taxon>
        <taxon>Hexapoda</taxon>
        <taxon>Insecta</taxon>
        <taxon>Pterygota</taxon>
        <taxon>Neoptera</taxon>
        <taxon>Endopterygota</taxon>
        <taxon>Coleoptera</taxon>
        <taxon>Polyphaga</taxon>
        <taxon>Cucujiformia</taxon>
        <taxon>Tenebrionidae</taxon>
        <taxon>Pimeliinae</taxon>
        <taxon>Asbolus</taxon>
    </lineage>
</organism>
<evidence type="ECO:0000313" key="17">
    <source>
        <dbReference type="Proteomes" id="UP000292052"/>
    </source>
</evidence>
<evidence type="ECO:0000256" key="7">
    <source>
        <dbReference type="ARBA" id="ARBA00024631"/>
    </source>
</evidence>
<dbReference type="OrthoDB" id="378564at2759"/>
<comment type="catalytic activity">
    <reaction evidence="9">
        <text>6-(alpha-D-glucosaminyl)-(1-octadecanoyl,2-(9Z)-octadecenoyl-sn-glycero-3-phospho)-1D-myo-inositol(in) = 6-(alpha-D-glucosaminyl)-(1-octadecanoyl,2-(9Z)-octadecenoyl-sn-glycero-3-phospho)-1D-myo-inositol(out)</text>
        <dbReference type="Rhea" id="RHEA:71495"/>
        <dbReference type="ChEBI" id="CHEBI:190691"/>
    </reaction>
</comment>
<dbReference type="PANTHER" id="PTHR21347">
    <property type="entry name" value="CLEFT LIP AND PALATE ASSOCIATED TRANSMEMBRANE PROTEIN-RELATED"/>
    <property type="match status" value="1"/>
</dbReference>
<evidence type="ECO:0000256" key="6">
    <source>
        <dbReference type="ARBA" id="ARBA00024615"/>
    </source>
</evidence>
<evidence type="ECO:0000256" key="3">
    <source>
        <dbReference type="ARBA" id="ARBA00022692"/>
    </source>
</evidence>
<dbReference type="STRING" id="1661398.A0A482VEB7"/>
<protein>
    <recommendedName>
        <fullName evidence="10">Lipid scramblase CLPTM1L</fullName>
    </recommendedName>
    <alternativeName>
        <fullName evidence="12">Cisplatin resistance-related protein 9</fullName>
    </alternativeName>
    <alternativeName>
        <fullName evidence="11">Cleft lip and palate transmembrane protein 1-like protein</fullName>
    </alternativeName>
</protein>
<keyword evidence="5 15" id="KW-0472">Membrane</keyword>
<evidence type="ECO:0000256" key="9">
    <source>
        <dbReference type="ARBA" id="ARBA00036810"/>
    </source>
</evidence>
<keyword evidence="17" id="KW-1185">Reference proteome</keyword>
<comment type="subcellular location">
    <subcellularLocation>
        <location evidence="1">Membrane</location>
        <topology evidence="1">Multi-pass membrane protein</topology>
    </subcellularLocation>
</comment>
<comment type="function">
    <text evidence="13">Scramblase that mediates the translocation of glucosaminylphosphatidylinositol (alpha-D-GlcN-(1-6)-(1,2-diacyl-sn-glycero-3-phospho)-1D-myo-inositol, GlcN-PI) across the endoplasmic reticulum (ER) membrane, from the cytosolic leaflet to the luminal leaflet of the ER membrane, where it participates in the biosynthesis of glycosylphosphatidylinositol (GPI). GPI is a lipid glycoconjugate involved in post-translational modification of proteins. Can also translocate 1,2-diacyl-sn-glycero-3-phospho-(1D-myo-inositol) (phosphatidylinositol or PI), as well as several other phospholipids (1,2-diacyl-sn-glycero-3-phosphocholine, 1,2-diacyl-sn-glycero-3-phosphoethanolamine), and N-acetylglucosaminylphosphatidylinositol (GlcNAc-PI) in vitro.</text>
</comment>
<comment type="catalytic activity">
    <reaction evidence="7">
        <text>a 1,2-diacyl-sn-glycero-3-phosphocholine(in) = a 1,2-diacyl-sn-glycero-3-phosphocholine(out)</text>
        <dbReference type="Rhea" id="RHEA:38571"/>
        <dbReference type="ChEBI" id="CHEBI:57643"/>
    </reaction>
</comment>
<evidence type="ECO:0000256" key="12">
    <source>
        <dbReference type="ARBA" id="ARBA00043155"/>
    </source>
</evidence>
<keyword evidence="4 15" id="KW-1133">Transmembrane helix</keyword>
<feature type="transmembrane region" description="Helical" evidence="15">
    <location>
        <begin position="335"/>
        <end position="355"/>
    </location>
</feature>
<dbReference type="InterPro" id="IPR008429">
    <property type="entry name" value="CLPTM1"/>
</dbReference>
<dbReference type="AlphaFoldDB" id="A0A482VEB7"/>
<comment type="catalytic activity">
    <reaction evidence="6">
        <text>a 1,2-diacyl-sn-glycero-3-phosphoethanolamine(in) = a 1,2-diacyl-sn-glycero-3-phosphoethanolamine(out)</text>
        <dbReference type="Rhea" id="RHEA:38895"/>
        <dbReference type="ChEBI" id="CHEBI:64612"/>
    </reaction>
</comment>
<evidence type="ECO:0000256" key="10">
    <source>
        <dbReference type="ARBA" id="ARBA00040905"/>
    </source>
</evidence>
<evidence type="ECO:0000256" key="11">
    <source>
        <dbReference type="ARBA" id="ARBA00042320"/>
    </source>
</evidence>
<keyword evidence="3 15" id="KW-0812">Transmembrane</keyword>
<evidence type="ECO:0000256" key="1">
    <source>
        <dbReference type="ARBA" id="ARBA00004141"/>
    </source>
</evidence>
<dbReference type="Proteomes" id="UP000292052">
    <property type="component" value="Unassembled WGS sequence"/>
</dbReference>
<evidence type="ECO:0000256" key="2">
    <source>
        <dbReference type="ARBA" id="ARBA00009310"/>
    </source>
</evidence>
<reference evidence="16 17" key="1">
    <citation type="submission" date="2017-03" db="EMBL/GenBank/DDBJ databases">
        <title>Genome of the blue death feigning beetle - Asbolus verrucosus.</title>
        <authorList>
            <person name="Rider S.D."/>
        </authorList>
    </citation>
    <scope>NUCLEOTIDE SEQUENCE [LARGE SCALE GENOMIC DNA]</scope>
    <source>
        <strain evidence="16">Butters</strain>
        <tissue evidence="16">Head and leg muscle</tissue>
    </source>
</reference>
<comment type="catalytic activity">
    <reaction evidence="14">
        <text>a 6-(alpha-D-glucosaminyl)-1-(1,2-diacyl-sn-glycero-3-phospho)-1D-myo-inositol(in) = a 6-(alpha-D-glucosaminyl)-1-(1,2-diacyl-sn-glycero-3-phospho)-1D-myo-inositol(out)</text>
        <dbReference type="Rhea" id="RHEA:71491"/>
        <dbReference type="ChEBI" id="CHEBI:57997"/>
    </reaction>
</comment>
<gene>
    <name evidence="16" type="ORF">BDFB_008399</name>
</gene>
<name>A0A482VEB7_ASBVE</name>
<proteinExistence type="inferred from homology"/>